<gene>
    <name evidence="1" type="ORF">COU15_00585</name>
</gene>
<dbReference type="Proteomes" id="UP000229315">
    <property type="component" value="Unassembled WGS sequence"/>
</dbReference>
<name>A0A2H0UGC9_9BACT</name>
<evidence type="ECO:0000313" key="2">
    <source>
        <dbReference type="Proteomes" id="UP000229315"/>
    </source>
</evidence>
<accession>A0A2H0UGC9</accession>
<comment type="caution">
    <text evidence="1">The sequence shown here is derived from an EMBL/GenBank/DDBJ whole genome shotgun (WGS) entry which is preliminary data.</text>
</comment>
<protein>
    <submittedName>
        <fullName evidence="1">Uncharacterized protein</fullName>
    </submittedName>
</protein>
<sequence length="78" mass="8725">MEIREGVHLTPRGEIFVDWFCLRCGQRHRISEIKPRCANCGQTPSGREKKGIAQSLSLGKRVAQRADFVIDSVTNNGV</sequence>
<dbReference type="EMBL" id="PFBH01000002">
    <property type="protein sequence ID" value="PIR85459.1"/>
    <property type="molecule type" value="Genomic_DNA"/>
</dbReference>
<evidence type="ECO:0000313" key="1">
    <source>
        <dbReference type="EMBL" id="PIR85459.1"/>
    </source>
</evidence>
<dbReference type="AlphaFoldDB" id="A0A2H0UGC9"/>
<organism evidence="1 2">
    <name type="scientific">Candidatus Kaiserbacteria bacterium CG10_big_fil_rev_8_21_14_0_10_45_20</name>
    <dbReference type="NCBI Taxonomy" id="1974607"/>
    <lineage>
        <taxon>Bacteria</taxon>
        <taxon>Candidatus Kaiseribacteriota</taxon>
    </lineage>
</organism>
<reference evidence="2" key="1">
    <citation type="submission" date="2017-09" db="EMBL/GenBank/DDBJ databases">
        <title>Depth-based differentiation of microbial function through sediment-hosted aquifers and enrichment of novel symbionts in the deep terrestrial subsurface.</title>
        <authorList>
            <person name="Probst A.J."/>
            <person name="Ladd B."/>
            <person name="Jarett J.K."/>
            <person name="Geller-Mcgrath D.E."/>
            <person name="Sieber C.M.K."/>
            <person name="Emerson J.B."/>
            <person name="Anantharaman K."/>
            <person name="Thomas B.C."/>
            <person name="Malmstrom R."/>
            <person name="Stieglmeier M."/>
            <person name="Klingl A."/>
            <person name="Woyke T."/>
            <person name="Ryan C.M."/>
            <person name="Banfield J.F."/>
        </authorList>
    </citation>
    <scope>NUCLEOTIDE SEQUENCE [LARGE SCALE GENOMIC DNA]</scope>
</reference>
<proteinExistence type="predicted"/>